<proteinExistence type="predicted"/>
<evidence type="ECO:0000313" key="2">
    <source>
        <dbReference type="Proteomes" id="UP000268285"/>
    </source>
</evidence>
<dbReference type="EMBL" id="UPHU01000001">
    <property type="protein sequence ID" value="VBA52423.1"/>
    <property type="molecule type" value="Genomic_DNA"/>
</dbReference>
<sequence>MPSDFVPLEGNVWGGFGGSSQRPSFWPARYFDGSQNCCRLLSQICWRCRKKQDVLTPDFQFDGAANLRAAHRRVLVDRRQPMIGKRRLAANSSSPVCITCRTYASTSAASGCAPNCAAMWIGASTWMTILVGSGRLTGTTMLSPNGKPNVMGRTLECGSWSSRRAHASRVPRDRNSWFSCAPTETIGTMGTAASMAVRA</sequence>
<dbReference type="AlphaFoldDB" id="A0A498QTY5"/>
<keyword evidence="2" id="KW-1185">Reference proteome</keyword>
<organism evidence="1 2">
    <name type="scientific">Mycobacterium pseudokansasii</name>
    <dbReference type="NCBI Taxonomy" id="2341080"/>
    <lineage>
        <taxon>Bacteria</taxon>
        <taxon>Bacillati</taxon>
        <taxon>Actinomycetota</taxon>
        <taxon>Actinomycetes</taxon>
        <taxon>Mycobacteriales</taxon>
        <taxon>Mycobacteriaceae</taxon>
        <taxon>Mycobacterium</taxon>
    </lineage>
</organism>
<reference evidence="1 2" key="1">
    <citation type="submission" date="2018-09" db="EMBL/GenBank/DDBJ databases">
        <authorList>
            <person name="Tagini F."/>
        </authorList>
    </citation>
    <scope>NUCLEOTIDE SEQUENCE [LARGE SCALE GENOMIC DNA]</scope>
    <source>
        <strain evidence="1 2">MK142</strain>
    </source>
</reference>
<evidence type="ECO:0000313" key="1">
    <source>
        <dbReference type="EMBL" id="VBA52423.1"/>
    </source>
</evidence>
<protein>
    <submittedName>
        <fullName evidence="1">Uncharacterized protein</fullName>
    </submittedName>
</protein>
<gene>
    <name evidence="1" type="ORF">LAUMK142_03554</name>
</gene>
<dbReference type="Proteomes" id="UP000268285">
    <property type="component" value="Unassembled WGS sequence"/>
</dbReference>
<name>A0A498QTY5_9MYCO</name>
<accession>A0A498QTY5</accession>